<sequence>RRRETCVRSAENPVRSALRRKLRIDRSYQKRYATALLNSLLKLPTPPSISESEDSCRRLPRVAVRWNYHGFNVAPRQEAAMSLYAAIDLHSSNSVLAVMDGDGKPVLRCRRPNELPRLLADLAPYRDELVGVAVESTYNWYWLVDGLMDHGYAVHLVNTTAIPQYDGLKHGDDDSDALHLAQLMRLSLLPEGYIYPREQRTTRDLLRRRFSLVRQAVKLMLSIQSSFSRTTRKQLSGNALRRLTPTQLNDLFPELSTRYGVLIQFKLWLTLQDQIRALERWVRKDLARPNLLVRLQSVPGIGPILGMTILLESGAIERFASVGDYASYCRMVESVRLSNGKRKGHGNRKCGNRYLCWAFMEAANYAVRFDPLIRRWYERKRARKHRVVAIKAVAHKLARACYHMLHEGTTFDIVRAFG</sequence>
<gene>
    <name evidence="3" type="ORF">ABQJ54_19090</name>
</gene>
<protein>
    <submittedName>
        <fullName evidence="3">IS110 family transposase</fullName>
    </submittedName>
</protein>
<organism evidence="3 4">
    <name type="scientific">Rhodanobacter lycopersici</name>
    <dbReference type="NCBI Taxonomy" id="3162487"/>
    <lineage>
        <taxon>Bacteria</taxon>
        <taxon>Pseudomonadati</taxon>
        <taxon>Pseudomonadota</taxon>
        <taxon>Gammaproteobacteria</taxon>
        <taxon>Lysobacterales</taxon>
        <taxon>Rhodanobacteraceae</taxon>
        <taxon>Rhodanobacter</taxon>
    </lineage>
</organism>
<dbReference type="PANTHER" id="PTHR33055">
    <property type="entry name" value="TRANSPOSASE FOR INSERTION SEQUENCE ELEMENT IS1111A"/>
    <property type="match status" value="1"/>
</dbReference>
<evidence type="ECO:0000313" key="3">
    <source>
        <dbReference type="EMBL" id="MEW9573858.1"/>
    </source>
</evidence>
<dbReference type="InterPro" id="IPR047650">
    <property type="entry name" value="Transpos_IS110"/>
</dbReference>
<dbReference type="RefSeq" id="WP_367855918.1">
    <property type="nucleotide sequence ID" value="NZ_JBFOHK010000012.1"/>
</dbReference>
<dbReference type="NCBIfam" id="NF033542">
    <property type="entry name" value="transpos_IS110"/>
    <property type="match status" value="1"/>
</dbReference>
<evidence type="ECO:0000259" key="2">
    <source>
        <dbReference type="Pfam" id="PF02371"/>
    </source>
</evidence>
<feature type="non-terminal residue" evidence="3">
    <location>
        <position position="1"/>
    </location>
</feature>
<dbReference type="PANTHER" id="PTHR33055:SF15">
    <property type="entry name" value="TRANSPOSASE-RELATED"/>
    <property type="match status" value="1"/>
</dbReference>
<feature type="domain" description="Transposase IS116/IS110/IS902 C-terminal" evidence="2">
    <location>
        <begin position="294"/>
        <end position="377"/>
    </location>
</feature>
<dbReference type="Pfam" id="PF02371">
    <property type="entry name" value="Transposase_20"/>
    <property type="match status" value="1"/>
</dbReference>
<reference evidence="3 4" key="1">
    <citation type="submission" date="2024-06" db="EMBL/GenBank/DDBJ databases">
        <authorList>
            <person name="Woo H."/>
        </authorList>
    </citation>
    <scope>NUCLEOTIDE SEQUENCE [LARGE SCALE GENOMIC DNA]</scope>
    <source>
        <strain evidence="3 4">Si-c</strain>
    </source>
</reference>
<dbReference type="Proteomes" id="UP001556220">
    <property type="component" value="Unassembled WGS sequence"/>
</dbReference>
<accession>A0ABV3QJ25</accession>
<feature type="domain" description="Transposase IS110-like N-terminal" evidence="1">
    <location>
        <begin position="86"/>
        <end position="225"/>
    </location>
</feature>
<dbReference type="EMBL" id="JBFOHK010000012">
    <property type="protein sequence ID" value="MEW9573858.1"/>
    <property type="molecule type" value="Genomic_DNA"/>
</dbReference>
<dbReference type="InterPro" id="IPR002525">
    <property type="entry name" value="Transp_IS110-like_N"/>
</dbReference>
<dbReference type="InterPro" id="IPR003346">
    <property type="entry name" value="Transposase_20"/>
</dbReference>
<keyword evidence="4" id="KW-1185">Reference proteome</keyword>
<name>A0ABV3QJ25_9GAMM</name>
<proteinExistence type="predicted"/>
<evidence type="ECO:0000313" key="4">
    <source>
        <dbReference type="Proteomes" id="UP001556220"/>
    </source>
</evidence>
<comment type="caution">
    <text evidence="3">The sequence shown here is derived from an EMBL/GenBank/DDBJ whole genome shotgun (WGS) entry which is preliminary data.</text>
</comment>
<dbReference type="Pfam" id="PF01548">
    <property type="entry name" value="DEDD_Tnp_IS110"/>
    <property type="match status" value="1"/>
</dbReference>
<evidence type="ECO:0000259" key="1">
    <source>
        <dbReference type="Pfam" id="PF01548"/>
    </source>
</evidence>